<dbReference type="Pfam" id="PF07730">
    <property type="entry name" value="HisKA_3"/>
    <property type="match status" value="1"/>
</dbReference>
<dbReference type="PANTHER" id="PTHR24421:SF10">
    <property type="entry name" value="NITRATE_NITRITE SENSOR PROTEIN NARQ"/>
    <property type="match status" value="1"/>
</dbReference>
<keyword evidence="9" id="KW-1133">Transmembrane helix</keyword>
<comment type="catalytic activity">
    <reaction evidence="1">
        <text>ATP + protein L-histidine = ADP + protein N-phospho-L-histidine.</text>
        <dbReference type="EC" id="2.7.13.3"/>
    </reaction>
</comment>
<keyword evidence="9" id="KW-0472">Membrane</keyword>
<dbReference type="Pfam" id="PF02518">
    <property type="entry name" value="HATPase_c"/>
    <property type="match status" value="1"/>
</dbReference>
<dbReference type="GO" id="GO:0016301">
    <property type="term" value="F:kinase activity"/>
    <property type="evidence" value="ECO:0007669"/>
    <property type="project" value="UniProtKB-KW"/>
</dbReference>
<keyword evidence="9" id="KW-0812">Transmembrane</keyword>
<evidence type="ECO:0000259" key="11">
    <source>
        <dbReference type="Pfam" id="PF07730"/>
    </source>
</evidence>
<dbReference type="EC" id="2.7.13.3" evidence="2"/>
<keyword evidence="13" id="KW-1185">Reference proteome</keyword>
<feature type="transmembrane region" description="Helical" evidence="9">
    <location>
        <begin position="12"/>
        <end position="30"/>
    </location>
</feature>
<feature type="transmembrane region" description="Helical" evidence="9">
    <location>
        <begin position="36"/>
        <end position="55"/>
    </location>
</feature>
<dbReference type="Gene3D" id="1.20.5.1930">
    <property type="match status" value="1"/>
</dbReference>
<dbReference type="CDD" id="cd16917">
    <property type="entry name" value="HATPase_UhpB-NarQ-NarX-like"/>
    <property type="match status" value="1"/>
</dbReference>
<sequence length="284" mass="29703">MENDRPLWRSRTGLVAAEILLALAIFILTVGIDSPAAAAAVLGIAAAAALVVVIGTQLRIRTERTVHEDAVAAWAGERATQAERLRIAAELHDLVSHGLGLITVRAAAARSVQGPAGETERGQALADIEEAGRETTTELRRMLQLLREPGAAPLRPAESLADLPSIIRSAEDGGLRATLAVGDLGHTAPGVQLTVCAVVREALNNSLRHAGPARAEVELRREGGMVVVVVQDGGPQDGWQPQPGAGHGLDNLRERLALLGGTLHTSSTGQGFTLTARIPDQGRP</sequence>
<evidence type="ECO:0000256" key="3">
    <source>
        <dbReference type="ARBA" id="ARBA00022553"/>
    </source>
</evidence>
<evidence type="ECO:0000313" key="12">
    <source>
        <dbReference type="EMBL" id="MBP2414694.1"/>
    </source>
</evidence>
<reference evidence="12 13" key="1">
    <citation type="submission" date="2021-03" db="EMBL/GenBank/DDBJ databases">
        <title>Sequencing the genomes of 1000 actinobacteria strains.</title>
        <authorList>
            <person name="Klenk H.-P."/>
        </authorList>
    </citation>
    <scope>NUCLEOTIDE SEQUENCE [LARGE SCALE GENOMIC DNA]</scope>
    <source>
        <strain evidence="12 13">DSM 16005</strain>
    </source>
</reference>
<protein>
    <recommendedName>
        <fullName evidence="2">histidine kinase</fullName>
        <ecNumber evidence="2">2.7.13.3</ecNumber>
    </recommendedName>
</protein>
<dbReference type="InterPro" id="IPR011712">
    <property type="entry name" value="Sig_transdc_His_kin_sub3_dim/P"/>
</dbReference>
<dbReference type="SUPFAM" id="SSF55874">
    <property type="entry name" value="ATPase domain of HSP90 chaperone/DNA topoisomerase II/histidine kinase"/>
    <property type="match status" value="1"/>
</dbReference>
<keyword evidence="7" id="KW-0067">ATP-binding</keyword>
<dbReference type="Gene3D" id="3.30.565.10">
    <property type="entry name" value="Histidine kinase-like ATPase, C-terminal domain"/>
    <property type="match status" value="1"/>
</dbReference>
<gene>
    <name evidence="12" type="ORF">JOF48_003493</name>
</gene>
<organism evidence="12 13">
    <name type="scientific">Arthrobacter stackebrandtii</name>
    <dbReference type="NCBI Taxonomy" id="272161"/>
    <lineage>
        <taxon>Bacteria</taxon>
        <taxon>Bacillati</taxon>
        <taxon>Actinomycetota</taxon>
        <taxon>Actinomycetes</taxon>
        <taxon>Micrococcales</taxon>
        <taxon>Micrococcaceae</taxon>
        <taxon>Arthrobacter</taxon>
    </lineage>
</organism>
<evidence type="ECO:0000259" key="10">
    <source>
        <dbReference type="Pfam" id="PF02518"/>
    </source>
</evidence>
<evidence type="ECO:0000256" key="4">
    <source>
        <dbReference type="ARBA" id="ARBA00022679"/>
    </source>
</evidence>
<feature type="domain" description="Signal transduction histidine kinase subgroup 3 dimerisation and phosphoacceptor" evidence="11">
    <location>
        <begin position="83"/>
        <end position="149"/>
    </location>
</feature>
<evidence type="ECO:0000256" key="9">
    <source>
        <dbReference type="SAM" id="Phobius"/>
    </source>
</evidence>
<dbReference type="InterPro" id="IPR050482">
    <property type="entry name" value="Sensor_HK_TwoCompSys"/>
</dbReference>
<comment type="caution">
    <text evidence="12">The sequence shown here is derived from an EMBL/GenBank/DDBJ whole genome shotgun (WGS) entry which is preliminary data.</text>
</comment>
<dbReference type="EMBL" id="JAGIOI010000001">
    <property type="protein sequence ID" value="MBP2414694.1"/>
    <property type="molecule type" value="Genomic_DNA"/>
</dbReference>
<accession>A0ABS4Z119</accession>
<name>A0ABS4Z119_9MICC</name>
<dbReference type="InterPro" id="IPR036890">
    <property type="entry name" value="HATPase_C_sf"/>
</dbReference>
<dbReference type="InterPro" id="IPR003594">
    <property type="entry name" value="HATPase_dom"/>
</dbReference>
<keyword evidence="6 12" id="KW-0418">Kinase</keyword>
<evidence type="ECO:0000256" key="6">
    <source>
        <dbReference type="ARBA" id="ARBA00022777"/>
    </source>
</evidence>
<keyword evidence="5" id="KW-0547">Nucleotide-binding</keyword>
<keyword evidence="8" id="KW-0902">Two-component regulatory system</keyword>
<evidence type="ECO:0000256" key="1">
    <source>
        <dbReference type="ARBA" id="ARBA00000085"/>
    </source>
</evidence>
<keyword evidence="3" id="KW-0597">Phosphoprotein</keyword>
<evidence type="ECO:0000256" key="8">
    <source>
        <dbReference type="ARBA" id="ARBA00023012"/>
    </source>
</evidence>
<feature type="domain" description="Histidine kinase/HSP90-like ATPase" evidence="10">
    <location>
        <begin position="192"/>
        <end position="280"/>
    </location>
</feature>
<evidence type="ECO:0000256" key="5">
    <source>
        <dbReference type="ARBA" id="ARBA00022741"/>
    </source>
</evidence>
<dbReference type="Proteomes" id="UP000711614">
    <property type="component" value="Unassembled WGS sequence"/>
</dbReference>
<dbReference type="RefSeq" id="WP_209682910.1">
    <property type="nucleotide sequence ID" value="NZ_JAGIOI010000001.1"/>
</dbReference>
<evidence type="ECO:0000256" key="2">
    <source>
        <dbReference type="ARBA" id="ARBA00012438"/>
    </source>
</evidence>
<keyword evidence="4" id="KW-0808">Transferase</keyword>
<proteinExistence type="predicted"/>
<dbReference type="PANTHER" id="PTHR24421">
    <property type="entry name" value="NITRATE/NITRITE SENSOR PROTEIN NARX-RELATED"/>
    <property type="match status" value="1"/>
</dbReference>
<evidence type="ECO:0000256" key="7">
    <source>
        <dbReference type="ARBA" id="ARBA00022840"/>
    </source>
</evidence>
<evidence type="ECO:0000313" key="13">
    <source>
        <dbReference type="Proteomes" id="UP000711614"/>
    </source>
</evidence>